<gene>
    <name evidence="10" type="primary">nanJ</name>
    <name evidence="10" type="ordered locus">CPF_0532</name>
</gene>
<dbReference type="eggNOG" id="COG4409">
    <property type="taxonomic scope" value="Bacteria"/>
</dbReference>
<dbReference type="SMART" id="SM00060">
    <property type="entry name" value="FN3"/>
    <property type="match status" value="1"/>
</dbReference>
<feature type="binding site" evidence="12">
    <location>
        <position position="331"/>
    </location>
    <ligand>
        <name>Ca(2+)</name>
        <dbReference type="ChEBI" id="CHEBI:29108"/>
        <label>2</label>
    </ligand>
</feature>
<dbReference type="eggNOG" id="COG4412">
    <property type="taxonomic scope" value="Bacteria"/>
</dbReference>
<dbReference type="PDBsum" id="2VO8"/>
<keyword evidence="12" id="KW-0479">Metal-binding</keyword>
<protein>
    <recommendedName>
        <fullName evidence="3">exo-alpha-sialidase</fullName>
        <ecNumber evidence="3">3.2.1.18</ecNumber>
    </recommendedName>
</protein>
<feature type="binding site" evidence="12">
    <location>
        <position position="330"/>
    </location>
    <ligand>
        <name>Ca(2+)</name>
        <dbReference type="ChEBI" id="CHEBI:29108"/>
        <label>2</label>
    </ligand>
</feature>
<reference evidence="13" key="3">
    <citation type="journal article" date="2008" name="Proc. Natl. Acad. Sci. U.S.A.">
        <title>Structural basis of Clostridium perfringens toxin complex formation.</title>
        <authorList>
            <person name="Adams J.J."/>
            <person name="Gregg K."/>
            <person name="Bayer E.A."/>
            <person name="Boraston A.B."/>
            <person name="Smith S.P."/>
        </authorList>
    </citation>
    <scope>X-RAY CRYSTALLOGRAPHY (1.70 ANGSTROMS) OF 939-1081</scope>
</reference>
<keyword evidence="12 13" id="KW-0002">3D-structure</keyword>
<dbReference type="EC" id="3.2.1.18" evidence="3"/>
<dbReference type="Gene3D" id="2.60.120.200">
    <property type="match status" value="1"/>
</dbReference>
<keyword evidence="11" id="KW-1185">Reference proteome</keyword>
<dbReference type="InterPro" id="IPR026856">
    <property type="entry name" value="Sialidase_fam"/>
</dbReference>
<evidence type="ECO:0000313" key="10">
    <source>
        <dbReference type="EMBL" id="ABG84247.1"/>
    </source>
</evidence>
<dbReference type="GO" id="GO:0004308">
    <property type="term" value="F:exo-alpha-sialidase activity"/>
    <property type="evidence" value="ECO:0007669"/>
    <property type="project" value="UniProtKB-EC"/>
</dbReference>
<comment type="catalytic activity">
    <reaction evidence="1">
        <text>Hydrolysis of alpha-(2-&gt;3)-, alpha-(2-&gt;6)-, alpha-(2-&gt;8)- glycosidic linkages of terminal sialic acid residues in oligosaccharides, glycoproteins, glycolipids, colominic acid and synthetic substrates.</text>
        <dbReference type="EC" id="3.2.1.18"/>
    </reaction>
</comment>
<dbReference type="Gene3D" id="2.60.120.260">
    <property type="entry name" value="Galactose-binding domain-like"/>
    <property type="match status" value="1"/>
</dbReference>
<sequence length="1173" mass="128883">MKSKKIIATLVASLVISNMGGYLVKANPNVNHKAVIIEDRQAIIETAIPQSEMTASATSEEGQDPASSAIDGNTNTMWHTKWNGSDALPQSLSVNLGSSRKVSSIAITPRTSGNNGFITKYEIHAINNGVEALVAEGTWEENNLVKTVTFDSPIDAEEIKITAIQGVGGFASIAELNVYEIKGEVDEIANYGNLKITKEEERVNITGDLEKFSSLEEGTIVTRFNMNDTSIQSLIGLSDGNKANNYFSLYVSGGKVGYELRRQEGNGDFNVHHSADVTFNRGINTLALKIEKGIGAKIFLNGSLVKTVSDPNIKFLNAINLNSGFIGKTDRANGYNEYLFRGNIDFMNIYDKPVSDNYLLRKTGETKAPLEDSLLPDDVYKTQPVELFYPGYLESRGYRIPALETTKKGTVLASIDVRNNGDHDAPNNNIDVGIRRKEVNGEWEEGKVILDYPGKSAAIDTSLMSATIEENGIEKERIFLIVTHFPEGYGFPNTEGGSGYREIDGKYYFILKDAQNNEYTVREDGIVYNSEGNQTDYVMKNDKTLIQNGEEVGNALLSNSPLKAVGTAHIEMIYSDDDGKTWSEPEDLNPGLKKEWMKFFGTAPGKGIQIKNGEHKDRLIFPIYYTNQNNFQSSAVIYSDDFGETWKLGESPIDTASVSSETVSSGTQLTECQVVEMPNGQLKLFMRNTGSYTRIATSFDGGATWHDEVPEDTSLREPYCQLSVINYSGKINGKDAIIFSNPDASSRVNGSVKVGLINENGTYDNGEPRYEFDWIYNKTVKPGSFAYSCLTELPDGNLGLFYEGEGAGRMAYTEFDLNYLKFNASEDSPSASVQSIEVLDEDLAYNSGEEVSIKVNFNQLVSIIGDRKITLDIGGVDVPLNMVNYEGKSSAIFKGTIPEGINQGNYEIKLKENNTLELNTVYNKVSTFNGLDNTGINVQIGELKTTVGNSTIKVNDEVQVGSAFEAILGIEGLNGDTEVYSAEYLFEYNAEAFILNEITSFNDSLFVKSKEVEPGKVRILVASLGNEIEKDSDLVKVNLTPKISSELEVLGLTTALVGAGDGNTHDLELSSKEVKINEEASGEIVVNPVQNFEIPEINKKNVKLTWNAPITTEGLEGYVIYKDGKKLSEVPAESTEFVVSKLNRHTIYNFKVAAKYSNGELSAKESKTIRTAR</sequence>
<organism evidence="10 11">
    <name type="scientific">Clostridium perfringens (strain ATCC 13124 / DSM 756 / JCM 1290 / NCIMB 6125 / NCTC 8237 / Type A)</name>
    <dbReference type="NCBI Taxonomy" id="195103"/>
    <lineage>
        <taxon>Bacteria</taxon>
        <taxon>Bacillati</taxon>
        <taxon>Bacillota</taxon>
        <taxon>Clostridia</taxon>
        <taxon>Eubacteriales</taxon>
        <taxon>Clostridiaceae</taxon>
        <taxon>Clostridium</taxon>
    </lineage>
</organism>
<feature type="binding site" evidence="12">
    <location>
        <position position="281"/>
    </location>
    <ligand>
        <name>Ca(2+)</name>
        <dbReference type="ChEBI" id="CHEBI:29108"/>
        <label>1</label>
    </ligand>
</feature>
<dbReference type="Gene3D" id="2.40.220.10">
    <property type="entry name" value="Intramolecular Trans-sialidase, Domain 3"/>
    <property type="match status" value="1"/>
</dbReference>
<feature type="binding site" evidence="12">
    <location>
        <position position="226"/>
    </location>
    <ligand>
        <name>Ca(2+)</name>
        <dbReference type="ChEBI" id="CHEBI:29108"/>
        <label>1</label>
    </ligand>
</feature>
<dbReference type="SUPFAM" id="SSF49899">
    <property type="entry name" value="Concanavalin A-like lectins/glucanases"/>
    <property type="match status" value="1"/>
</dbReference>
<dbReference type="InterPro" id="IPR008965">
    <property type="entry name" value="CBM2/CBM3_carb-bd_dom_sf"/>
</dbReference>
<comment type="similarity">
    <text evidence="2">Belongs to the glycosyl hydrolase 33 family.</text>
</comment>
<dbReference type="InterPro" id="IPR013783">
    <property type="entry name" value="Ig-like_fold"/>
</dbReference>
<dbReference type="GO" id="GO:0005737">
    <property type="term" value="C:cytoplasm"/>
    <property type="evidence" value="ECO:0007669"/>
    <property type="project" value="TreeGrafter"/>
</dbReference>
<dbReference type="CDD" id="cd00063">
    <property type="entry name" value="FN3"/>
    <property type="match status" value="1"/>
</dbReference>
<dbReference type="HOGENOM" id="CLU_273833_0_0_9"/>
<feature type="binding site" evidence="12">
    <location>
        <position position="337"/>
    </location>
    <ligand>
        <name>Ca(2+)</name>
        <dbReference type="ChEBI" id="CHEBI:29108"/>
        <label>2</label>
    </ligand>
</feature>
<dbReference type="KEGG" id="cpf:CPF_0532"/>
<evidence type="ECO:0007829" key="12">
    <source>
        <dbReference type="PDB" id="2V73"/>
    </source>
</evidence>
<dbReference type="Proteomes" id="UP000001823">
    <property type="component" value="Chromosome"/>
</dbReference>
<accession>A0A0H2YT71</accession>
<dbReference type="PDBsum" id="2V73"/>
<dbReference type="EvolutionaryTrace" id="A0A0H2YT71"/>
<dbReference type="SUPFAM" id="SSF49384">
    <property type="entry name" value="Carbohydrate-binding domain"/>
    <property type="match status" value="1"/>
</dbReference>
<dbReference type="GO" id="GO:0016020">
    <property type="term" value="C:membrane"/>
    <property type="evidence" value="ECO:0007669"/>
    <property type="project" value="TreeGrafter"/>
</dbReference>
<keyword evidence="6" id="KW-0378">Hydrolase</keyword>
<dbReference type="InterPro" id="IPR004124">
    <property type="entry name" value="Glyco_hydro_33_N"/>
</dbReference>
<evidence type="ECO:0000256" key="2">
    <source>
        <dbReference type="ARBA" id="ARBA00009348"/>
    </source>
</evidence>
<dbReference type="EMBL" id="CP000246">
    <property type="protein sequence ID" value="ABG84247.1"/>
    <property type="molecule type" value="Genomic_DNA"/>
</dbReference>
<evidence type="ECO:0000256" key="3">
    <source>
        <dbReference type="ARBA" id="ARBA00012733"/>
    </source>
</evidence>
<dbReference type="Pfam" id="PF00041">
    <property type="entry name" value="fn3"/>
    <property type="match status" value="1"/>
</dbReference>
<dbReference type="InterPro" id="IPR003961">
    <property type="entry name" value="FN3_dom"/>
</dbReference>
<dbReference type="CDD" id="cd08547">
    <property type="entry name" value="Type_II_cohesin"/>
    <property type="match status" value="1"/>
</dbReference>
<dbReference type="SUPFAM" id="SSF49785">
    <property type="entry name" value="Galactose-binding domain-like"/>
    <property type="match status" value="1"/>
</dbReference>
<feature type="domain" description="Fibronectin type-III" evidence="9">
    <location>
        <begin position="1088"/>
        <end position="1173"/>
    </location>
</feature>
<keyword evidence="7" id="KW-0326">Glycosidase</keyword>
<dbReference type="PANTHER" id="PTHR10628:SF30">
    <property type="entry name" value="EXO-ALPHA-SIALIDASE"/>
    <property type="match status" value="1"/>
</dbReference>
<evidence type="ECO:0007829" key="14">
    <source>
        <dbReference type="PDB" id="9C20"/>
    </source>
</evidence>
<evidence type="ECO:0007829" key="13">
    <source>
        <dbReference type="PDB" id="2VO8"/>
    </source>
</evidence>
<evidence type="ECO:0000256" key="6">
    <source>
        <dbReference type="ARBA" id="ARBA00022801"/>
    </source>
</evidence>
<dbReference type="STRING" id="195103.CPF_0532"/>
<dbReference type="PDB" id="9C20">
    <property type="method" value="X-ray"/>
    <property type="resolution" value="2.70 A"/>
    <property type="chains" value="A=377-824"/>
</dbReference>
<dbReference type="InterPro" id="IPR011040">
    <property type="entry name" value="Sialidase"/>
</dbReference>
<dbReference type="Pfam" id="PF13088">
    <property type="entry name" value="BNR_2"/>
    <property type="match status" value="1"/>
</dbReference>
<dbReference type="Pfam" id="PF02973">
    <property type="entry name" value="Sialidase"/>
    <property type="match status" value="1"/>
</dbReference>
<dbReference type="SUPFAM" id="SSF49265">
    <property type="entry name" value="Fibronectin type III"/>
    <property type="match status" value="1"/>
</dbReference>
<keyword evidence="12" id="KW-0106">Calcium</keyword>
<dbReference type="PaxDb" id="195103-CPF_0532"/>
<dbReference type="PDB" id="2V73">
    <property type="method" value="X-ray"/>
    <property type="resolution" value="2.20 A"/>
    <property type="chains" value="A/B=181-367"/>
</dbReference>
<keyword evidence="5" id="KW-0677">Repeat</keyword>
<dbReference type="PROSITE" id="PS50022">
    <property type="entry name" value="FA58C_3"/>
    <property type="match status" value="1"/>
</dbReference>
<reference evidence="14" key="4">
    <citation type="journal article" date="2024" name="J. Biol. Chem.">
        <title>A "terminal" case of glycan catabolism: Structural and enzymatic characterization of the sialidases of Clostridium perfringens.</title>
        <authorList>
            <person name="Medley B.J."/>
            <person name="Low K.E."/>
            <person name="Irungu J.D.W."/>
            <person name="Kipchumba L."/>
            <person name="Daneshgar P."/>
            <person name="Liu L."/>
            <person name="Garber J.M."/>
            <person name="Klassen L."/>
            <person name="Inglis G.D."/>
            <person name="Boons G.J."/>
            <person name="Zandberg W.F."/>
            <person name="Abbott D.W."/>
            <person name="Boraston A.B."/>
        </authorList>
    </citation>
    <scope>X-RAY CRYSTALLOGRAPHY (2.70 ANGSTROMS) OF 377-824</scope>
</reference>
<dbReference type="SUPFAM" id="SSF50939">
    <property type="entry name" value="Sialidases"/>
    <property type="match status" value="1"/>
</dbReference>
<dbReference type="InterPro" id="IPR036116">
    <property type="entry name" value="FN3_sf"/>
</dbReference>
<dbReference type="InterPro" id="IPR023364">
    <property type="entry name" value="Trans_sialidase_dom3"/>
</dbReference>
<dbReference type="PROSITE" id="PS50853">
    <property type="entry name" value="FN3"/>
    <property type="match status" value="1"/>
</dbReference>
<dbReference type="InterPro" id="IPR000421">
    <property type="entry name" value="FA58C"/>
</dbReference>
<evidence type="ECO:0000259" key="8">
    <source>
        <dbReference type="PROSITE" id="PS50022"/>
    </source>
</evidence>
<dbReference type="Gene3D" id="2.120.10.10">
    <property type="match status" value="1"/>
</dbReference>
<reference evidence="12" key="2">
    <citation type="journal article" date="2007" name="Biochemistry">
        <title>Carbohydrate recognition by a large sialidase toxin from Clostridium perfringens.</title>
        <authorList>
            <person name="Boraston A.B."/>
            <person name="Ficko-Blean E."/>
            <person name="Healey M."/>
        </authorList>
    </citation>
    <scope>X-RAY CRYSTALLOGRAPHY (2.20 ANGSTROMS) OF 181-367 IN COMPLEX WITH CA(2+)</scope>
</reference>
<evidence type="ECO:0000256" key="1">
    <source>
        <dbReference type="ARBA" id="ARBA00000427"/>
    </source>
</evidence>
<dbReference type="PDB" id="2VO8">
    <property type="method" value="X-ray"/>
    <property type="resolution" value="1.70 A"/>
    <property type="chains" value="A=939-1081"/>
</dbReference>
<dbReference type="GO" id="GO:0030246">
    <property type="term" value="F:carbohydrate binding"/>
    <property type="evidence" value="ECO:0007669"/>
    <property type="project" value="InterPro"/>
</dbReference>
<dbReference type="AlphaFoldDB" id="A0A0H2YT71"/>
<dbReference type="SMR" id="A0A0H2YT71"/>
<evidence type="ECO:0000256" key="5">
    <source>
        <dbReference type="ARBA" id="ARBA00022737"/>
    </source>
</evidence>
<dbReference type="PANTHER" id="PTHR10628">
    <property type="entry name" value="SIALIDASE"/>
    <property type="match status" value="1"/>
</dbReference>
<reference evidence="10 11" key="1">
    <citation type="journal article" date="2006" name="Genome Res.">
        <title>Skewed genomic variability in strains of the toxigenic bacterial pathogen, Clostridium perfringens.</title>
        <authorList>
            <person name="Myers G.S."/>
            <person name="Rasko D.A."/>
            <person name="Cheung J.K."/>
            <person name="Ravel J."/>
            <person name="Seshadri R."/>
            <person name="Deboy R.T."/>
            <person name="Ren Q."/>
            <person name="Varga J."/>
            <person name="Awad M.M."/>
            <person name="Brinkac L.M."/>
            <person name="Daugherty S.C."/>
            <person name="Haft D.H."/>
            <person name="Dodson R.J."/>
            <person name="Madupu R."/>
            <person name="Nelson W.C."/>
            <person name="Rosovitz M.J."/>
            <person name="Sullivan S.A."/>
            <person name="Khouri H."/>
            <person name="Dimitrov G.I."/>
            <person name="Watkins K.L."/>
            <person name="Mulligan S."/>
            <person name="Benton J."/>
            <person name="Radune D."/>
            <person name="Fisher D.J."/>
            <person name="Atkins H.S."/>
            <person name="Hiscox T."/>
            <person name="Jost B.H."/>
            <person name="Billington S.J."/>
            <person name="Songer J.G."/>
            <person name="McClane B.A."/>
            <person name="Titball R.W."/>
            <person name="Rood J.I."/>
            <person name="Melville S.B."/>
            <person name="Paulsen I.T."/>
        </authorList>
    </citation>
    <scope>NUCLEOTIDE SEQUENCE [LARGE SCALE GENOMIC DNA]</scope>
    <source>
        <strain evidence="11">ATCC 13124 / DSM 756 / JCM 1290 / NCIMB 6125 / NCTC 8237 / S 107 / Type A</strain>
    </source>
</reference>
<dbReference type="CDD" id="cd15482">
    <property type="entry name" value="Sialidase_non-viral"/>
    <property type="match status" value="1"/>
</dbReference>
<evidence type="ECO:0000256" key="4">
    <source>
        <dbReference type="ARBA" id="ARBA00022729"/>
    </source>
</evidence>
<keyword evidence="4" id="KW-0732">Signal</keyword>
<dbReference type="GO" id="GO:0046872">
    <property type="term" value="F:metal ion binding"/>
    <property type="evidence" value="ECO:0007669"/>
    <property type="project" value="UniProtKB-KW"/>
</dbReference>
<dbReference type="Pfam" id="PF00754">
    <property type="entry name" value="F5_F8_type_C"/>
    <property type="match status" value="1"/>
</dbReference>
<proteinExistence type="evidence at protein level"/>
<evidence type="ECO:0000313" key="11">
    <source>
        <dbReference type="Proteomes" id="UP000001823"/>
    </source>
</evidence>
<feature type="domain" description="F5/8 type C" evidence="8">
    <location>
        <begin position="36"/>
        <end position="181"/>
    </location>
</feature>
<dbReference type="Gene3D" id="2.60.40.10">
    <property type="entry name" value="Immunoglobulins"/>
    <property type="match status" value="1"/>
</dbReference>
<dbReference type="InterPro" id="IPR013320">
    <property type="entry name" value="ConA-like_dom_sf"/>
</dbReference>
<evidence type="ECO:0000259" key="9">
    <source>
        <dbReference type="PROSITE" id="PS50853"/>
    </source>
</evidence>
<feature type="binding site" evidence="12">
    <location>
        <position position="225"/>
    </location>
    <ligand>
        <name>Ca(2+)</name>
        <dbReference type="ChEBI" id="CHEBI:29108"/>
        <label>1</label>
    </ligand>
</feature>
<dbReference type="GO" id="GO:0009313">
    <property type="term" value="P:oligosaccharide catabolic process"/>
    <property type="evidence" value="ECO:0007669"/>
    <property type="project" value="TreeGrafter"/>
</dbReference>
<dbReference type="RefSeq" id="WP_011590241.1">
    <property type="nucleotide sequence ID" value="NC_008261.1"/>
</dbReference>
<dbReference type="Gene3D" id="2.60.40.680">
    <property type="match status" value="1"/>
</dbReference>
<dbReference type="GO" id="GO:0006689">
    <property type="term" value="P:ganglioside catabolic process"/>
    <property type="evidence" value="ECO:0007669"/>
    <property type="project" value="TreeGrafter"/>
</dbReference>
<dbReference type="InterPro" id="IPR036278">
    <property type="entry name" value="Sialidase_sf"/>
</dbReference>
<dbReference type="InterPro" id="IPR008979">
    <property type="entry name" value="Galactose-bd-like_sf"/>
</dbReference>
<evidence type="ECO:0000256" key="7">
    <source>
        <dbReference type="ARBA" id="ARBA00023295"/>
    </source>
</evidence>
<name>A0A0H2YT71_CLOP1</name>